<feature type="compositionally biased region" description="Low complexity" evidence="9">
    <location>
        <begin position="454"/>
        <end position="464"/>
    </location>
</feature>
<keyword evidence="11" id="KW-1185">Reference proteome</keyword>
<evidence type="ECO:0000256" key="4">
    <source>
        <dbReference type="ARBA" id="ARBA00022840"/>
    </source>
</evidence>
<evidence type="ECO:0000256" key="5">
    <source>
        <dbReference type="ARBA" id="ARBA00023054"/>
    </source>
</evidence>
<comment type="subcellular location">
    <subcellularLocation>
        <location evidence="1">Cytoplasm</location>
        <location evidence="1">Cytoskeleton</location>
    </subcellularLocation>
</comment>
<protein>
    <submittedName>
        <fullName evidence="12">Kinesin-like protein KIF21A-like</fullName>
    </submittedName>
</protein>
<dbReference type="Gene3D" id="3.40.850.10">
    <property type="entry name" value="Kinesin motor domain"/>
    <property type="match status" value="1"/>
</dbReference>
<reference evidence="12" key="1">
    <citation type="submission" date="2025-08" db="UniProtKB">
        <authorList>
            <consortium name="RefSeq"/>
        </authorList>
    </citation>
    <scope>IDENTIFICATION</scope>
    <source>
        <tissue evidence="12">Testes</tissue>
    </source>
</reference>
<evidence type="ECO:0000259" key="10">
    <source>
        <dbReference type="PROSITE" id="PS50067"/>
    </source>
</evidence>
<keyword evidence="4" id="KW-0067">ATP-binding</keyword>
<keyword evidence="3" id="KW-0547">Nucleotide-binding</keyword>
<organism evidence="11 12">
    <name type="scientific">Saccoglossus kowalevskii</name>
    <name type="common">Acorn worm</name>
    <dbReference type="NCBI Taxonomy" id="10224"/>
    <lineage>
        <taxon>Eukaryota</taxon>
        <taxon>Metazoa</taxon>
        <taxon>Hemichordata</taxon>
        <taxon>Enteropneusta</taxon>
        <taxon>Harrimaniidae</taxon>
        <taxon>Saccoglossus</taxon>
    </lineage>
</organism>
<feature type="region of interest" description="Disordered" evidence="9">
    <location>
        <begin position="443"/>
        <end position="464"/>
    </location>
</feature>
<evidence type="ECO:0000256" key="7">
    <source>
        <dbReference type="PROSITE-ProRule" id="PRU00283"/>
    </source>
</evidence>
<dbReference type="SUPFAM" id="SSF52540">
    <property type="entry name" value="P-loop containing nucleoside triphosphate hydrolases"/>
    <property type="match status" value="1"/>
</dbReference>
<dbReference type="InterPro" id="IPR001752">
    <property type="entry name" value="Kinesin_motor_dom"/>
</dbReference>
<accession>A0ABM0GPQ5</accession>
<proteinExistence type="inferred from homology"/>
<dbReference type="GeneID" id="100366509"/>
<dbReference type="InterPro" id="IPR027640">
    <property type="entry name" value="Kinesin-like_fam"/>
</dbReference>
<evidence type="ECO:0000256" key="6">
    <source>
        <dbReference type="ARBA" id="ARBA00023212"/>
    </source>
</evidence>
<feature type="region of interest" description="Disordered" evidence="9">
    <location>
        <begin position="258"/>
        <end position="293"/>
    </location>
</feature>
<name>A0ABM0GPQ5_SACKO</name>
<dbReference type="PANTHER" id="PTHR47969:SF15">
    <property type="entry name" value="CHROMOSOME-ASSOCIATED KINESIN KIF4A-RELATED"/>
    <property type="match status" value="1"/>
</dbReference>
<sequence>LTALGNVIYTLGDSHTKSGHVPYRDSKLTRLLQDALGGNSYTCFFAVVSPADSCYTGSLQTLQYAQLVKNIHNTARKNVDESARVIKELREEISKIRDKLANVGPGQEANKEDVLRMQDLVHDLQVTKRQSWDEKEKLSLQYEDERKVNLANKGIIEWVMSDSAKKGNKEMQEKFLLMQKEKDQLLAEYKEKRKLVDEMKDNLQARIADYSKLAESGKASESETKTRVTAIHELKEKLKKESDSVKDVKRRLKELQEKHKREREEVRSENADLRNNSELRRKIEKEERQKQERENAAMLAEELDRMKIEIEHEKAQLQLKMAQGFNYTNQEIMQLESELIELRAERAVVTMQLQALDQEKQQLSNDVEKSYQQHKEELEIQQLQHFQTFRNYREVFEEQKAALEQRYRSLLEESIQDAVFLSTRNSELMQENQALKQEIAELKDRVSMGGGGKPSRPSSSQARS</sequence>
<dbReference type="InterPro" id="IPR027417">
    <property type="entry name" value="P-loop_NTPase"/>
</dbReference>
<evidence type="ECO:0000256" key="1">
    <source>
        <dbReference type="ARBA" id="ARBA00004245"/>
    </source>
</evidence>
<keyword evidence="5 8" id="KW-0175">Coiled coil</keyword>
<comment type="similarity">
    <text evidence="7">Belongs to the TRAFAC class myosin-kinesin ATPase superfamily. Kinesin family.</text>
</comment>
<feature type="coiled-coil region" evidence="8">
    <location>
        <begin position="168"/>
        <end position="206"/>
    </location>
</feature>
<evidence type="ECO:0000256" key="3">
    <source>
        <dbReference type="ARBA" id="ARBA00022741"/>
    </source>
</evidence>
<evidence type="ECO:0000256" key="2">
    <source>
        <dbReference type="ARBA" id="ARBA00022490"/>
    </source>
</evidence>
<dbReference type="PANTHER" id="PTHR47969">
    <property type="entry name" value="CHROMOSOME-ASSOCIATED KINESIN KIF4A-RELATED"/>
    <property type="match status" value="1"/>
</dbReference>
<dbReference type="Proteomes" id="UP000694865">
    <property type="component" value="Unplaced"/>
</dbReference>
<feature type="coiled-coil region" evidence="8">
    <location>
        <begin position="72"/>
        <end position="99"/>
    </location>
</feature>
<feature type="non-terminal residue" evidence="12">
    <location>
        <position position="1"/>
    </location>
</feature>
<comment type="caution">
    <text evidence="7">Lacks conserved residue(s) required for the propagation of feature annotation.</text>
</comment>
<keyword evidence="6" id="KW-0206">Cytoskeleton</keyword>
<dbReference type="RefSeq" id="XP_002734593.1">
    <property type="nucleotide sequence ID" value="XM_002734547.2"/>
</dbReference>
<evidence type="ECO:0000256" key="8">
    <source>
        <dbReference type="SAM" id="Coils"/>
    </source>
</evidence>
<keyword evidence="2" id="KW-0963">Cytoplasm</keyword>
<evidence type="ECO:0000313" key="11">
    <source>
        <dbReference type="Proteomes" id="UP000694865"/>
    </source>
</evidence>
<evidence type="ECO:0000313" key="12">
    <source>
        <dbReference type="RefSeq" id="XP_002734593.1"/>
    </source>
</evidence>
<feature type="domain" description="Kinesin motor" evidence="10">
    <location>
        <begin position="1"/>
        <end position="71"/>
    </location>
</feature>
<dbReference type="Pfam" id="PF00225">
    <property type="entry name" value="Kinesin"/>
    <property type="match status" value="1"/>
</dbReference>
<evidence type="ECO:0000256" key="9">
    <source>
        <dbReference type="SAM" id="MobiDB-lite"/>
    </source>
</evidence>
<dbReference type="PROSITE" id="PS50067">
    <property type="entry name" value="KINESIN_MOTOR_2"/>
    <property type="match status" value="1"/>
</dbReference>
<dbReference type="InterPro" id="IPR036961">
    <property type="entry name" value="Kinesin_motor_dom_sf"/>
</dbReference>
<gene>
    <name evidence="12" type="primary">LOC100366509</name>
</gene>